<name>A0ABQ9H4U9_9NEOP</name>
<gene>
    <name evidence="1" type="ORF">PR048_019925</name>
</gene>
<comment type="caution">
    <text evidence="1">The sequence shown here is derived from an EMBL/GenBank/DDBJ whole genome shotgun (WGS) entry which is preliminary data.</text>
</comment>
<reference evidence="1 2" key="1">
    <citation type="submission" date="2023-02" db="EMBL/GenBank/DDBJ databases">
        <title>LHISI_Scaffold_Assembly.</title>
        <authorList>
            <person name="Stuart O.P."/>
            <person name="Cleave R."/>
            <person name="Magrath M.J.L."/>
            <person name="Mikheyev A.S."/>
        </authorList>
    </citation>
    <scope>NUCLEOTIDE SEQUENCE [LARGE SCALE GENOMIC DNA]</scope>
    <source>
        <strain evidence="1">Daus_M_001</strain>
        <tissue evidence="1">Leg muscle</tissue>
    </source>
</reference>
<accession>A0ABQ9H4U9</accession>
<protein>
    <submittedName>
        <fullName evidence="1">Uncharacterized protein</fullName>
    </submittedName>
</protein>
<evidence type="ECO:0000313" key="2">
    <source>
        <dbReference type="Proteomes" id="UP001159363"/>
    </source>
</evidence>
<sequence>MNAKTFLLIKKNVFSSNCTKSLKMNKKTFFMGKIHVQNIARCRRHGLYDKPSTSRRQVTISHVVPDGKEPLLSQKPTCEFLNEDLNMNLLFRAFKEKHPHSQISFKLAHRVVNSCNKCDKLKARIICSTTENENTEARTNMVQHHMNAEEAQEWMRTYFNALQMPGSKLGSLCMGLQKVMFVPSLTYSSMYYSRQLST</sequence>
<dbReference type="EMBL" id="JARBHB010000007">
    <property type="protein sequence ID" value="KAJ8879317.1"/>
    <property type="molecule type" value="Genomic_DNA"/>
</dbReference>
<evidence type="ECO:0000313" key="1">
    <source>
        <dbReference type="EMBL" id="KAJ8879317.1"/>
    </source>
</evidence>
<organism evidence="1 2">
    <name type="scientific">Dryococelus australis</name>
    <dbReference type="NCBI Taxonomy" id="614101"/>
    <lineage>
        <taxon>Eukaryota</taxon>
        <taxon>Metazoa</taxon>
        <taxon>Ecdysozoa</taxon>
        <taxon>Arthropoda</taxon>
        <taxon>Hexapoda</taxon>
        <taxon>Insecta</taxon>
        <taxon>Pterygota</taxon>
        <taxon>Neoptera</taxon>
        <taxon>Polyneoptera</taxon>
        <taxon>Phasmatodea</taxon>
        <taxon>Verophasmatodea</taxon>
        <taxon>Anareolatae</taxon>
        <taxon>Phasmatidae</taxon>
        <taxon>Eurycanthinae</taxon>
        <taxon>Dryococelus</taxon>
    </lineage>
</organism>
<dbReference type="Proteomes" id="UP001159363">
    <property type="component" value="Chromosome 6"/>
</dbReference>
<keyword evidence="2" id="KW-1185">Reference proteome</keyword>
<proteinExistence type="predicted"/>